<protein>
    <recommendedName>
        <fullName evidence="3">Fibronectin type-III domain-containing protein</fullName>
    </recommendedName>
</protein>
<dbReference type="EMBL" id="BJON01000032">
    <property type="protein sequence ID" value="GED72613.1"/>
    <property type="molecule type" value="Genomic_DNA"/>
</dbReference>
<proteinExistence type="predicted"/>
<comment type="caution">
    <text evidence="1">The sequence shown here is derived from an EMBL/GenBank/DDBJ whole genome shotgun (WGS) entry which is preliminary data.</text>
</comment>
<keyword evidence="2" id="KW-1185">Reference proteome</keyword>
<accession>A0ABQ0TXI3</accession>
<sequence length="50" mass="5616">MDIFVFTYNGVPKHMARVAQLEPGNTYQFRVVVTGGQNQGKSNIITFEVL</sequence>
<evidence type="ECO:0000313" key="2">
    <source>
        <dbReference type="Proteomes" id="UP000319578"/>
    </source>
</evidence>
<evidence type="ECO:0000313" key="1">
    <source>
        <dbReference type="EMBL" id="GED72613.1"/>
    </source>
</evidence>
<dbReference type="RefSeq" id="WP_161807296.1">
    <property type="nucleotide sequence ID" value="NZ_BJON01000032.1"/>
</dbReference>
<dbReference type="Proteomes" id="UP000319578">
    <property type="component" value="Unassembled WGS sequence"/>
</dbReference>
<evidence type="ECO:0008006" key="3">
    <source>
        <dbReference type="Google" id="ProtNLM"/>
    </source>
</evidence>
<reference evidence="1 2" key="1">
    <citation type="submission" date="2019-06" db="EMBL/GenBank/DDBJ databases">
        <title>Whole genome shotgun sequence of Brevibacillus reuszeri NBRC 15719.</title>
        <authorList>
            <person name="Hosoyama A."/>
            <person name="Uohara A."/>
            <person name="Ohji S."/>
            <person name="Ichikawa N."/>
        </authorList>
    </citation>
    <scope>NUCLEOTIDE SEQUENCE [LARGE SCALE GENOMIC DNA]</scope>
    <source>
        <strain evidence="1 2">NBRC 15719</strain>
    </source>
</reference>
<name>A0ABQ0TXI3_9BACL</name>
<gene>
    <name evidence="1" type="ORF">BRE01_63150</name>
</gene>
<organism evidence="1 2">
    <name type="scientific">Brevibacillus reuszeri</name>
    <dbReference type="NCBI Taxonomy" id="54915"/>
    <lineage>
        <taxon>Bacteria</taxon>
        <taxon>Bacillati</taxon>
        <taxon>Bacillota</taxon>
        <taxon>Bacilli</taxon>
        <taxon>Bacillales</taxon>
        <taxon>Paenibacillaceae</taxon>
        <taxon>Brevibacillus</taxon>
    </lineage>
</organism>